<comment type="function">
    <text evidence="1">A possible function for this protein is to guide the assembly of the membrane sector of the ATPase enzyme complex.</text>
</comment>
<evidence type="ECO:0000256" key="3">
    <source>
        <dbReference type="SAM" id="Phobius"/>
    </source>
</evidence>
<feature type="compositionally biased region" description="Basic and acidic residues" evidence="2">
    <location>
        <begin position="17"/>
        <end position="31"/>
    </location>
</feature>
<dbReference type="Pfam" id="PF09527">
    <property type="entry name" value="ATPase_gene1"/>
    <property type="match status" value="1"/>
</dbReference>
<dbReference type="Proteomes" id="UP001196509">
    <property type="component" value="Unassembled WGS sequence"/>
</dbReference>
<feature type="transmembrane region" description="Helical" evidence="3">
    <location>
        <begin position="60"/>
        <end position="81"/>
    </location>
</feature>
<comment type="similarity">
    <text evidence="1">Belongs to the bacterial AtpI family.</text>
</comment>
<comment type="caution">
    <text evidence="4">The sequence shown here is derived from an EMBL/GenBank/DDBJ whole genome shotgun (WGS) entry which is preliminary data.</text>
</comment>
<feature type="region of interest" description="Disordered" evidence="2">
    <location>
        <begin position="1"/>
        <end position="31"/>
    </location>
</feature>
<sequence length="136" mass="14644">MNTSSQDSGSNDPGAGSEERKLSTSDLEGRRERLEAELASRRVAEKKEAEKNGTAPYARAFQLSTEFIAAIFVGAFLGYWLDRFAGTTPWGMIILLLLGFVAGVLNVMRSAGVIEENRVLRSNDGDNNDAGANSGD</sequence>
<dbReference type="InterPro" id="IPR032820">
    <property type="entry name" value="ATPase_put"/>
</dbReference>
<keyword evidence="1 3" id="KW-0472">Membrane</keyword>
<dbReference type="EMBL" id="JAICBX010000005">
    <property type="protein sequence ID" value="MBW8640233.1"/>
    <property type="molecule type" value="Genomic_DNA"/>
</dbReference>
<dbReference type="GO" id="GO:1902600">
    <property type="term" value="P:proton transmembrane transport"/>
    <property type="evidence" value="ECO:0007669"/>
    <property type="project" value="UniProtKB-KW"/>
</dbReference>
<evidence type="ECO:0000256" key="1">
    <source>
        <dbReference type="PIRNR" id="PIRNR032126"/>
    </source>
</evidence>
<evidence type="ECO:0000313" key="5">
    <source>
        <dbReference type="Proteomes" id="UP001196509"/>
    </source>
</evidence>
<reference evidence="4" key="1">
    <citation type="submission" date="2021-08" db="EMBL/GenBank/DDBJ databases">
        <title>Hoeflea bacterium WL0058 sp. nov., isolated from the sediment.</title>
        <authorList>
            <person name="Wang L."/>
            <person name="Zhang D."/>
        </authorList>
    </citation>
    <scope>NUCLEOTIDE SEQUENCE</scope>
    <source>
        <strain evidence="4">WL0058</strain>
    </source>
</reference>
<dbReference type="AlphaFoldDB" id="A0AAE2ZP97"/>
<dbReference type="RefSeq" id="WP_220230943.1">
    <property type="nucleotide sequence ID" value="NZ_JAICBX010000005.1"/>
</dbReference>
<organism evidence="4 5">
    <name type="scientific">Flavimaribacter sediminis</name>
    <dbReference type="NCBI Taxonomy" id="2865987"/>
    <lineage>
        <taxon>Bacteria</taxon>
        <taxon>Pseudomonadati</taxon>
        <taxon>Pseudomonadota</taxon>
        <taxon>Alphaproteobacteria</taxon>
        <taxon>Hyphomicrobiales</taxon>
        <taxon>Rhizobiaceae</taxon>
        <taxon>Flavimaribacter</taxon>
    </lineage>
</organism>
<gene>
    <name evidence="4" type="ORF">K1W69_23770</name>
</gene>
<accession>A0AAE2ZP97</accession>
<evidence type="ECO:0000256" key="2">
    <source>
        <dbReference type="SAM" id="MobiDB-lite"/>
    </source>
</evidence>
<keyword evidence="1" id="KW-0406">Ion transport</keyword>
<name>A0AAE2ZP97_9HYPH</name>
<feature type="compositionally biased region" description="Polar residues" evidence="2">
    <location>
        <begin position="1"/>
        <end position="11"/>
    </location>
</feature>
<keyword evidence="3" id="KW-1133">Transmembrane helix</keyword>
<dbReference type="GO" id="GO:0045259">
    <property type="term" value="C:proton-transporting ATP synthase complex"/>
    <property type="evidence" value="ECO:0007669"/>
    <property type="project" value="UniProtKB-UniRule"/>
</dbReference>
<keyword evidence="3" id="KW-0812">Transmembrane</keyword>
<dbReference type="InterPro" id="IPR016989">
    <property type="entry name" value="Atp1_alphaprobac"/>
</dbReference>
<keyword evidence="5" id="KW-1185">Reference proteome</keyword>
<feature type="transmembrane region" description="Helical" evidence="3">
    <location>
        <begin position="87"/>
        <end position="108"/>
    </location>
</feature>
<dbReference type="PIRSF" id="PIRSF032126">
    <property type="entry name" value="F0F1_ATP_synthase_subunit_I"/>
    <property type="match status" value="1"/>
</dbReference>
<proteinExistence type="inferred from homology"/>
<keyword evidence="1" id="KW-0813">Transport</keyword>
<keyword evidence="1" id="KW-0375">Hydrogen ion transport</keyword>
<evidence type="ECO:0000313" key="4">
    <source>
        <dbReference type="EMBL" id="MBW8640233.1"/>
    </source>
</evidence>
<protein>
    <recommendedName>
        <fullName evidence="1">ATP synthase protein I</fullName>
    </recommendedName>
</protein>